<evidence type="ECO:0000256" key="3">
    <source>
        <dbReference type="ARBA" id="ARBA00022801"/>
    </source>
</evidence>
<evidence type="ECO:0000259" key="6">
    <source>
        <dbReference type="Pfam" id="PF02055"/>
    </source>
</evidence>
<dbReference type="InterPro" id="IPR033452">
    <property type="entry name" value="GH30_C"/>
</dbReference>
<dbReference type="PANTHER" id="PTHR11069">
    <property type="entry name" value="GLUCOSYLCERAMIDASE"/>
    <property type="match status" value="1"/>
</dbReference>
<keyword evidence="9" id="KW-1185">Reference proteome</keyword>
<organism evidence="8 9">
    <name type="scientific">Amycolatopsis rhabdoformis</name>
    <dbReference type="NCBI Taxonomy" id="1448059"/>
    <lineage>
        <taxon>Bacteria</taxon>
        <taxon>Bacillati</taxon>
        <taxon>Actinomycetota</taxon>
        <taxon>Actinomycetes</taxon>
        <taxon>Pseudonocardiales</taxon>
        <taxon>Pseudonocardiaceae</taxon>
        <taxon>Amycolatopsis</taxon>
    </lineage>
</organism>
<evidence type="ECO:0000256" key="4">
    <source>
        <dbReference type="RuleBase" id="RU361188"/>
    </source>
</evidence>
<evidence type="ECO:0000259" key="7">
    <source>
        <dbReference type="Pfam" id="PF17189"/>
    </source>
</evidence>
<name>A0ABZ1IG25_9PSEU</name>
<feature type="domain" description="Glycosyl hydrolase family 30 TIM-barrel" evidence="6">
    <location>
        <begin position="94"/>
        <end position="431"/>
    </location>
</feature>
<dbReference type="InterPro" id="IPR013780">
    <property type="entry name" value="Glyco_hydro_b"/>
</dbReference>
<dbReference type="InterPro" id="IPR017853">
    <property type="entry name" value="GH"/>
</dbReference>
<dbReference type="Proteomes" id="UP001330812">
    <property type="component" value="Chromosome"/>
</dbReference>
<sequence length="505" mass="54154">MPRLRRVLCSVTAAAAAVTVAAGSATAASGPLITPAAPVVPAAQAPAAGSRTVHEWLTNPGDATPVDTQLSWQSPAAAAPTTVRLDPNVKFQTVSGFGAAITDSSAQVLYGLTPADRDEVMKNLFDPHAGAGISFLRQPIGASDFAVGQDYSYDDLPAGQTDYDQKHFSIAHDEAQILPLVRQAKKLNPKLQIVASPWSMPGWMKTSGSMIDGKLIDSPKIYRAYALYLTKFVQAYQRAGVHVDYLTVQNEPQALERKNYPGTDLPWQQEAKVIEALGPALRAAHLDTKILGFDHNWSEHPGDIASHQRAGEDPQPEYPYDLLSTPAAKWLAGTAYHCYYGSSDAQTPLKASFPGKDIFMTECEGGDSSTILGVMRNWGRSSIDWNIALDENHGPHLGGCGTCNGTITVNSQTKAVTYNDQYRDIEHFSKFVPPGAVRIASSVVYTSGSSTPIEAVAFTNPDHSTTVVALNNAKTEQKFTVVSGERSFDATVGAGATVTFQWSGR</sequence>
<keyword evidence="4" id="KW-0326">Glycosidase</keyword>
<accession>A0ABZ1IG25</accession>
<dbReference type="PRINTS" id="PR00843">
    <property type="entry name" value="GLHYDRLASE30"/>
</dbReference>
<dbReference type="Pfam" id="PF02055">
    <property type="entry name" value="Glyco_hydro_30"/>
    <property type="match status" value="1"/>
</dbReference>
<feature type="signal peptide" evidence="5">
    <location>
        <begin position="1"/>
        <end position="27"/>
    </location>
</feature>
<dbReference type="InterPro" id="IPR033453">
    <property type="entry name" value="Glyco_hydro_30_TIM-barrel"/>
</dbReference>
<keyword evidence="2 5" id="KW-0732">Signal</keyword>
<reference evidence="8 9" key="1">
    <citation type="journal article" date="2015" name="Int. J. Syst. Evol. Microbiol.">
        <title>Amycolatopsis rhabdoformis sp. nov., an actinomycete isolated from a tropical forest soil.</title>
        <authorList>
            <person name="Souza W.R."/>
            <person name="Silva R.E."/>
            <person name="Goodfellow M."/>
            <person name="Busarakam K."/>
            <person name="Figueiro F.S."/>
            <person name="Ferreira D."/>
            <person name="Rodrigues-Filho E."/>
            <person name="Moraes L.A.B."/>
            <person name="Zucchi T.D."/>
        </authorList>
    </citation>
    <scope>NUCLEOTIDE SEQUENCE [LARGE SCALE GENOMIC DNA]</scope>
    <source>
        <strain evidence="8 9">NCIMB 14900</strain>
    </source>
</reference>
<protein>
    <submittedName>
        <fullName evidence="8">Glycoside hydrolase family 30 beta sandwich domain-containing protein</fullName>
    </submittedName>
</protein>
<feature type="domain" description="Glycosyl hydrolase family 30 beta sandwich" evidence="7">
    <location>
        <begin position="435"/>
        <end position="500"/>
    </location>
</feature>
<dbReference type="Gene3D" id="3.20.20.80">
    <property type="entry name" value="Glycosidases"/>
    <property type="match status" value="1"/>
</dbReference>
<gene>
    <name evidence="8" type="ORF">VSH64_14755</name>
</gene>
<dbReference type="Gene3D" id="2.60.40.1180">
    <property type="entry name" value="Golgi alpha-mannosidase II"/>
    <property type="match status" value="1"/>
</dbReference>
<keyword evidence="3 4" id="KW-0378">Hydrolase</keyword>
<evidence type="ECO:0000256" key="5">
    <source>
        <dbReference type="SAM" id="SignalP"/>
    </source>
</evidence>
<evidence type="ECO:0000256" key="1">
    <source>
        <dbReference type="ARBA" id="ARBA00005382"/>
    </source>
</evidence>
<proteinExistence type="inferred from homology"/>
<comment type="similarity">
    <text evidence="1 4">Belongs to the glycosyl hydrolase 30 family.</text>
</comment>
<dbReference type="InterPro" id="IPR001139">
    <property type="entry name" value="Glyco_hydro_30"/>
</dbReference>
<dbReference type="EMBL" id="CP142149">
    <property type="protein sequence ID" value="WSE33359.1"/>
    <property type="molecule type" value="Genomic_DNA"/>
</dbReference>
<dbReference type="GO" id="GO:0016787">
    <property type="term" value="F:hydrolase activity"/>
    <property type="evidence" value="ECO:0007669"/>
    <property type="project" value="UniProtKB-KW"/>
</dbReference>
<dbReference type="PANTHER" id="PTHR11069:SF23">
    <property type="entry name" value="LYSOSOMAL ACID GLUCOSYLCERAMIDASE"/>
    <property type="match status" value="1"/>
</dbReference>
<dbReference type="Pfam" id="PF17189">
    <property type="entry name" value="Glyco_hydro_30C"/>
    <property type="match status" value="1"/>
</dbReference>
<dbReference type="RefSeq" id="WP_326836159.1">
    <property type="nucleotide sequence ID" value="NZ_CP142149.1"/>
</dbReference>
<evidence type="ECO:0000313" key="9">
    <source>
        <dbReference type="Proteomes" id="UP001330812"/>
    </source>
</evidence>
<evidence type="ECO:0000313" key="8">
    <source>
        <dbReference type="EMBL" id="WSE33359.1"/>
    </source>
</evidence>
<feature type="chain" id="PRO_5046684813" evidence="5">
    <location>
        <begin position="28"/>
        <end position="505"/>
    </location>
</feature>
<dbReference type="SUPFAM" id="SSF51445">
    <property type="entry name" value="(Trans)glycosidases"/>
    <property type="match status" value="1"/>
</dbReference>
<evidence type="ECO:0000256" key="2">
    <source>
        <dbReference type="ARBA" id="ARBA00022729"/>
    </source>
</evidence>